<dbReference type="Proteomes" id="UP000033980">
    <property type="component" value="Unassembled WGS sequence"/>
</dbReference>
<dbReference type="InterPro" id="IPR010985">
    <property type="entry name" value="Ribbon_hlx_hlx"/>
</dbReference>
<proteinExistence type="predicted"/>
<evidence type="ECO:0000313" key="1">
    <source>
        <dbReference type="EMBL" id="KKS94815.1"/>
    </source>
</evidence>
<dbReference type="EMBL" id="LCFK01000002">
    <property type="protein sequence ID" value="KKS94815.1"/>
    <property type="molecule type" value="Genomic_DNA"/>
</dbReference>
<gene>
    <name evidence="1" type="ORF">UV68_C0002G0015</name>
</gene>
<dbReference type="SUPFAM" id="SSF47598">
    <property type="entry name" value="Ribbon-helix-helix"/>
    <property type="match status" value="1"/>
</dbReference>
<organism evidence="1 2">
    <name type="scientific">Candidatus Collierbacteria bacterium GW2011_GWC2_43_12</name>
    <dbReference type="NCBI Taxonomy" id="1618390"/>
    <lineage>
        <taxon>Bacteria</taxon>
        <taxon>Candidatus Collieribacteriota</taxon>
    </lineage>
</organism>
<comment type="caution">
    <text evidence="1">The sequence shown here is derived from an EMBL/GenBank/DDBJ whole genome shotgun (WGS) entry which is preliminary data.</text>
</comment>
<evidence type="ECO:0000313" key="2">
    <source>
        <dbReference type="Proteomes" id="UP000033980"/>
    </source>
</evidence>
<sequence length="55" mass="6432">MENRQIDNKKTKQVRIDAGYHRLLRKEAADSGRTIKKVLEDYIVEMLGVIDEKSE</sequence>
<dbReference type="GO" id="GO:0006355">
    <property type="term" value="P:regulation of DNA-templated transcription"/>
    <property type="evidence" value="ECO:0007669"/>
    <property type="project" value="InterPro"/>
</dbReference>
<reference evidence="1 2" key="1">
    <citation type="journal article" date="2015" name="Nature">
        <title>rRNA introns, odd ribosomes, and small enigmatic genomes across a large radiation of phyla.</title>
        <authorList>
            <person name="Brown C.T."/>
            <person name="Hug L.A."/>
            <person name="Thomas B.C."/>
            <person name="Sharon I."/>
            <person name="Castelle C.J."/>
            <person name="Singh A."/>
            <person name="Wilkins M.J."/>
            <person name="Williams K.H."/>
            <person name="Banfield J.F."/>
        </authorList>
    </citation>
    <scope>NUCLEOTIDE SEQUENCE [LARGE SCALE GENOMIC DNA]</scope>
</reference>
<name>A0A0G1DA92_9BACT</name>
<accession>A0A0G1DA92</accession>
<dbReference type="AlphaFoldDB" id="A0A0G1DA92"/>
<protein>
    <submittedName>
        <fullName evidence="1">Uncharacterized protein</fullName>
    </submittedName>
</protein>